<sequence>MNTPILRARASRSRHWHGPAAQRPPRFEQEEALDEQPIARQAAARATPPSAPCWKTWRGPTEVVGQRRPQSETTSVAPGARLSSRKVRYAGGRRRNLTLK</sequence>
<dbReference type="RefSeq" id="WP_192778192.1">
    <property type="nucleotide sequence ID" value="NZ_BAAASY010000022.1"/>
</dbReference>
<evidence type="ECO:0000313" key="3">
    <source>
        <dbReference type="Proteomes" id="UP000661607"/>
    </source>
</evidence>
<keyword evidence="3" id="KW-1185">Reference proteome</keyword>
<feature type="compositionally biased region" description="Basic residues" evidence="1">
    <location>
        <begin position="83"/>
        <end position="100"/>
    </location>
</feature>
<evidence type="ECO:0000256" key="1">
    <source>
        <dbReference type="SAM" id="MobiDB-lite"/>
    </source>
</evidence>
<proteinExistence type="predicted"/>
<name>A0ABR9KQ68_9ACTN</name>
<evidence type="ECO:0000313" key="2">
    <source>
        <dbReference type="EMBL" id="MBE1563667.1"/>
    </source>
</evidence>
<gene>
    <name evidence="2" type="ORF">H4W81_006446</name>
</gene>
<dbReference type="Proteomes" id="UP000661607">
    <property type="component" value="Unassembled WGS sequence"/>
</dbReference>
<reference evidence="2 3" key="1">
    <citation type="submission" date="2020-10" db="EMBL/GenBank/DDBJ databases">
        <title>Sequencing the genomes of 1000 actinobacteria strains.</title>
        <authorList>
            <person name="Klenk H.-P."/>
        </authorList>
    </citation>
    <scope>NUCLEOTIDE SEQUENCE [LARGE SCALE GENOMIC DNA]</scope>
    <source>
        <strain evidence="2 3">DSM 43748</strain>
    </source>
</reference>
<accession>A0ABR9KQ68</accession>
<comment type="caution">
    <text evidence="2">The sequence shown here is derived from an EMBL/GenBank/DDBJ whole genome shotgun (WGS) entry which is preliminary data.</text>
</comment>
<protein>
    <submittedName>
        <fullName evidence="2">Uncharacterized protein</fullName>
    </submittedName>
</protein>
<feature type="region of interest" description="Disordered" evidence="1">
    <location>
        <begin position="1"/>
        <end position="100"/>
    </location>
</feature>
<organism evidence="2 3">
    <name type="scientific">Nonomuraea africana</name>
    <dbReference type="NCBI Taxonomy" id="46171"/>
    <lineage>
        <taxon>Bacteria</taxon>
        <taxon>Bacillati</taxon>
        <taxon>Actinomycetota</taxon>
        <taxon>Actinomycetes</taxon>
        <taxon>Streptosporangiales</taxon>
        <taxon>Streptosporangiaceae</taxon>
        <taxon>Nonomuraea</taxon>
    </lineage>
</organism>
<dbReference type="EMBL" id="JADBEF010000001">
    <property type="protein sequence ID" value="MBE1563667.1"/>
    <property type="molecule type" value="Genomic_DNA"/>
</dbReference>